<proteinExistence type="predicted"/>
<dbReference type="Proteomes" id="UP000253235">
    <property type="component" value="Unassembled WGS sequence"/>
</dbReference>
<name>A0A482TZE0_9FLAO</name>
<gene>
    <name evidence="1" type="ORF">DR871_006480</name>
</gene>
<dbReference type="AlphaFoldDB" id="A0A482TZE0"/>
<keyword evidence="2" id="KW-1185">Reference proteome</keyword>
<comment type="caution">
    <text evidence="1">The sequence shown here is derived from an EMBL/GenBank/DDBJ whole genome shotgun (WGS) entry which is preliminary data.</text>
</comment>
<dbReference type="EMBL" id="QNVY02000002">
    <property type="protein sequence ID" value="RYJ51890.1"/>
    <property type="molecule type" value="Genomic_DNA"/>
</dbReference>
<organism evidence="1 2">
    <name type="scientific">Flavobacterium petrolei</name>
    <dbReference type="NCBI Taxonomy" id="2259594"/>
    <lineage>
        <taxon>Bacteria</taxon>
        <taxon>Pseudomonadati</taxon>
        <taxon>Bacteroidota</taxon>
        <taxon>Flavobacteriia</taxon>
        <taxon>Flavobacteriales</taxon>
        <taxon>Flavobacteriaceae</taxon>
        <taxon>Flavobacterium</taxon>
    </lineage>
</organism>
<dbReference type="RefSeq" id="WP_113666029.1">
    <property type="nucleotide sequence ID" value="NZ_QNVY02000002.1"/>
</dbReference>
<protein>
    <submittedName>
        <fullName evidence="1">Uncharacterized protein</fullName>
    </submittedName>
</protein>
<reference evidence="1 2" key="1">
    <citation type="submission" date="2019-01" db="EMBL/GenBank/DDBJ databases">
        <title>Flavobacterium sp. nov. isolated from arctic soil.</title>
        <authorList>
            <person name="Kim D.-U."/>
        </authorList>
    </citation>
    <scope>NUCLEOTIDE SEQUENCE [LARGE SCALE GENOMIC DNA]</scope>
    <source>
        <strain evidence="1 2">Kopri-42</strain>
    </source>
</reference>
<sequence>MNRANAEIIDFTDWLKATEAILLHFDVQDKQETLQQVKAKCTTNNNSKDRIITIKVSEHN</sequence>
<evidence type="ECO:0000313" key="1">
    <source>
        <dbReference type="EMBL" id="RYJ51890.1"/>
    </source>
</evidence>
<accession>A0A482TZE0</accession>
<evidence type="ECO:0000313" key="2">
    <source>
        <dbReference type="Proteomes" id="UP000253235"/>
    </source>
</evidence>